<gene>
    <name evidence="2" type="ORF">LKD45_13225</name>
</gene>
<evidence type="ECO:0000313" key="2">
    <source>
        <dbReference type="EMBL" id="MCC2168641.1"/>
    </source>
</evidence>
<feature type="transmembrane region" description="Helical" evidence="1">
    <location>
        <begin position="16"/>
        <end position="39"/>
    </location>
</feature>
<dbReference type="EMBL" id="JAJEQF010000042">
    <property type="protein sequence ID" value="MCC2168641.1"/>
    <property type="molecule type" value="Genomic_DNA"/>
</dbReference>
<evidence type="ECO:0000256" key="1">
    <source>
        <dbReference type="SAM" id="Phobius"/>
    </source>
</evidence>
<keyword evidence="1" id="KW-0812">Transmembrane</keyword>
<keyword evidence="1" id="KW-0472">Membrane</keyword>
<keyword evidence="1" id="KW-1133">Transmembrane helix</keyword>
<comment type="caution">
    <text evidence="2">The sequence shown here is derived from an EMBL/GenBank/DDBJ whole genome shotgun (WGS) entry which is preliminary data.</text>
</comment>
<proteinExistence type="predicted"/>
<reference evidence="2 3" key="1">
    <citation type="submission" date="2021-10" db="EMBL/GenBank/DDBJ databases">
        <title>Anaerobic single-cell dispensing facilitates the cultivation of human gut bacteria.</title>
        <authorList>
            <person name="Afrizal A."/>
        </authorList>
    </citation>
    <scope>NUCLEOTIDE SEQUENCE [LARGE SCALE GENOMIC DNA]</scope>
    <source>
        <strain evidence="2 3">CLA-AA-H244</strain>
    </source>
</reference>
<accession>A0AAE3AXG7</accession>
<keyword evidence="3" id="KW-1185">Reference proteome</keyword>
<dbReference type="Proteomes" id="UP001199355">
    <property type="component" value="Unassembled WGS sequence"/>
</dbReference>
<name>A0AAE3AXG7_9FIRM</name>
<dbReference type="InterPro" id="IPR027981">
    <property type="entry name" value="DUF4446"/>
</dbReference>
<dbReference type="AlphaFoldDB" id="A0AAE3AXG7"/>
<organism evidence="2 3">
    <name type="scientific">Gallintestinimicrobium propionicum</name>
    <dbReference type="NCBI Taxonomy" id="2981770"/>
    <lineage>
        <taxon>Bacteria</taxon>
        <taxon>Bacillati</taxon>
        <taxon>Bacillota</taxon>
        <taxon>Clostridia</taxon>
        <taxon>Lachnospirales</taxon>
        <taxon>Lachnospiraceae</taxon>
        <taxon>Gallintestinimicrobium</taxon>
    </lineage>
</organism>
<dbReference type="Pfam" id="PF14584">
    <property type="entry name" value="DUF4446"/>
    <property type="match status" value="1"/>
</dbReference>
<dbReference type="RefSeq" id="WP_308728816.1">
    <property type="nucleotide sequence ID" value="NZ_JAJEQF010000042.1"/>
</dbReference>
<evidence type="ECO:0000313" key="3">
    <source>
        <dbReference type="Proteomes" id="UP001199355"/>
    </source>
</evidence>
<sequence length="169" mass="19338">MTSPLMEYLGIAGLDIAWLFIGIFVVLLILLVLIIVQFAKYKKLKKKYDKFMKGKDGKSLEKDIIALFEDNKFIKSESEKNRKDIRNILKKLEFCYQKAGLVKYDAYNQMGGNLSFCLCMLNERNSGFILNSVHSSDGCYTYTKEIKNGECEIALGEEERKALNMAIGF</sequence>
<protein>
    <submittedName>
        <fullName evidence="2">DUF4446 family protein</fullName>
    </submittedName>
</protein>